<dbReference type="PROSITE" id="PS50113">
    <property type="entry name" value="PAC"/>
    <property type="match status" value="2"/>
</dbReference>
<keyword evidence="5" id="KW-0418">Kinase</keyword>
<dbReference type="EC" id="2.7.13.3" evidence="2"/>
<sequence>MTDPLVNVHLTENNQGKLEVLSAKELIKNIPAAVAVVDYTWQLKLVNDRFRQLLHATDNPLLHQPLSLLFPAAFVNTEMIQHAFAGGKTCFELAAVPYTSATGVEQYLNLSFQPVTDQWQLLPDIIIYAYEVTERVGDIQRAAVNEKEIVVLQESEKRFRALVSVSSEIVYQMSADWSQVRRLDGRGFLMDTVEPDGEWMHKYIHPGDVAKVQEAIAHAIKYKMVFELEHRVLGPDGAEGWVFSRAVPILNEEQELVEWFGSASNITGRRLAEQALTGAMKERDARERLYNAVTDSTPDLIYVFNLDYKFIYANTALLNMWGRTESESIGQGLLALGYEPWHAEMHEREIDQVVATRKAIRGEVSFPHATQGRRVYDYIFTPVFDERGEVEAVAGTTRDITDMKEVESRLEQLVLERTRELQRSNTDLQQFAHVASHDLKEPVRKIKTFAGRLEADSSSRLSEEGRKYLDKIHSASNRMFNMIEGVLSYSTLGSAGEPFRVLNTGSIIKNIETDLELVMQEKAAFIQYGQLLPVWGAPVLVLQLFYNLMTNSLKFAKAGVPLEIKIESCACTQEGRDGVEIVLTDNGIGFAQKNAVKIFETFTRLHPKDVYEGTGLGLSLCKKIMERHQGSIIASGEEGVGATFRVFFPAGPL</sequence>
<dbReference type="RefSeq" id="WP_076381416.1">
    <property type="nucleotide sequence ID" value="NZ_AP017422.1"/>
</dbReference>
<dbReference type="Gene3D" id="3.30.450.20">
    <property type="entry name" value="PAS domain"/>
    <property type="match status" value="3"/>
</dbReference>
<dbReference type="InterPro" id="IPR000700">
    <property type="entry name" value="PAS-assoc_C"/>
</dbReference>
<name>A0A173MIW6_9BACT</name>
<dbReference type="InterPro" id="IPR036890">
    <property type="entry name" value="HATPase_C_sf"/>
</dbReference>
<dbReference type="SMART" id="SM00387">
    <property type="entry name" value="HATPase_c"/>
    <property type="match status" value="1"/>
</dbReference>
<dbReference type="SMART" id="SM00091">
    <property type="entry name" value="PAS"/>
    <property type="match status" value="2"/>
</dbReference>
<dbReference type="OrthoDB" id="607558at2"/>
<feature type="domain" description="Histidine kinase" evidence="6">
    <location>
        <begin position="434"/>
        <end position="652"/>
    </location>
</feature>
<dbReference type="Gene3D" id="3.30.565.10">
    <property type="entry name" value="Histidine kinase-like ATPase, C-terminal domain"/>
    <property type="match status" value="1"/>
</dbReference>
<dbReference type="Proteomes" id="UP000186917">
    <property type="component" value="Unassembled WGS sequence"/>
</dbReference>
<evidence type="ECO:0000259" key="6">
    <source>
        <dbReference type="PROSITE" id="PS50109"/>
    </source>
</evidence>
<dbReference type="PROSITE" id="PS50112">
    <property type="entry name" value="PAS"/>
    <property type="match status" value="1"/>
</dbReference>
<reference evidence="10" key="1">
    <citation type="submission" date="2017-01" db="EMBL/GenBank/DDBJ databases">
        <authorList>
            <person name="Varghese N."/>
            <person name="Submissions S."/>
        </authorList>
    </citation>
    <scope>NUCLEOTIDE SEQUENCE [LARGE SCALE GENOMIC DNA]</scope>
    <source>
        <strain evidence="10">DSM 21054</strain>
    </source>
</reference>
<keyword evidence="3" id="KW-0597">Phosphoprotein</keyword>
<dbReference type="AlphaFoldDB" id="A0A173MIW6"/>
<dbReference type="Pfam" id="PF00512">
    <property type="entry name" value="HisKA"/>
    <property type="match status" value="1"/>
</dbReference>
<dbReference type="CDD" id="cd00130">
    <property type="entry name" value="PAS"/>
    <property type="match status" value="3"/>
</dbReference>
<feature type="domain" description="PAC" evidence="8">
    <location>
        <begin position="226"/>
        <end position="278"/>
    </location>
</feature>
<evidence type="ECO:0000256" key="2">
    <source>
        <dbReference type="ARBA" id="ARBA00012438"/>
    </source>
</evidence>
<dbReference type="STRING" id="477680.SAMN05421788_10993"/>
<dbReference type="SMART" id="SM00086">
    <property type="entry name" value="PAC"/>
    <property type="match status" value="2"/>
</dbReference>
<evidence type="ECO:0000256" key="3">
    <source>
        <dbReference type="ARBA" id="ARBA00022553"/>
    </source>
</evidence>
<dbReference type="SUPFAM" id="SSF55785">
    <property type="entry name" value="PYP-like sensor domain (PAS domain)"/>
    <property type="match status" value="3"/>
</dbReference>
<dbReference type="InterPro" id="IPR003594">
    <property type="entry name" value="HATPase_dom"/>
</dbReference>
<dbReference type="PANTHER" id="PTHR43304">
    <property type="entry name" value="PHYTOCHROME-LIKE PROTEIN CPH1"/>
    <property type="match status" value="1"/>
</dbReference>
<dbReference type="GO" id="GO:0000155">
    <property type="term" value="F:phosphorelay sensor kinase activity"/>
    <property type="evidence" value="ECO:0007669"/>
    <property type="project" value="InterPro"/>
</dbReference>
<dbReference type="EMBL" id="FTOR01000009">
    <property type="protein sequence ID" value="SIT29967.1"/>
    <property type="molecule type" value="Genomic_DNA"/>
</dbReference>
<evidence type="ECO:0000256" key="5">
    <source>
        <dbReference type="ARBA" id="ARBA00022777"/>
    </source>
</evidence>
<dbReference type="Gene3D" id="1.10.287.130">
    <property type="match status" value="1"/>
</dbReference>
<keyword evidence="4" id="KW-0808">Transferase</keyword>
<dbReference type="PROSITE" id="PS50109">
    <property type="entry name" value="HIS_KIN"/>
    <property type="match status" value="1"/>
</dbReference>
<organism evidence="9 10">
    <name type="scientific">Filimonas lacunae</name>
    <dbReference type="NCBI Taxonomy" id="477680"/>
    <lineage>
        <taxon>Bacteria</taxon>
        <taxon>Pseudomonadati</taxon>
        <taxon>Bacteroidota</taxon>
        <taxon>Chitinophagia</taxon>
        <taxon>Chitinophagales</taxon>
        <taxon>Chitinophagaceae</taxon>
        <taxon>Filimonas</taxon>
    </lineage>
</organism>
<comment type="catalytic activity">
    <reaction evidence="1">
        <text>ATP + protein L-histidine = ADP + protein N-phospho-L-histidine.</text>
        <dbReference type="EC" id="2.7.13.3"/>
    </reaction>
</comment>
<dbReference type="Pfam" id="PF02518">
    <property type="entry name" value="HATPase_c"/>
    <property type="match status" value="1"/>
</dbReference>
<dbReference type="KEGG" id="fln:FLA_3581"/>
<evidence type="ECO:0000256" key="4">
    <source>
        <dbReference type="ARBA" id="ARBA00022679"/>
    </source>
</evidence>
<dbReference type="InterPro" id="IPR005467">
    <property type="entry name" value="His_kinase_dom"/>
</dbReference>
<accession>A0A173MIW6</accession>
<dbReference type="InterPro" id="IPR003661">
    <property type="entry name" value="HisK_dim/P_dom"/>
</dbReference>
<dbReference type="PRINTS" id="PR00344">
    <property type="entry name" value="BCTRLSENSOR"/>
</dbReference>
<dbReference type="Pfam" id="PF13188">
    <property type="entry name" value="PAS_8"/>
    <property type="match status" value="1"/>
</dbReference>
<dbReference type="InterPro" id="IPR013655">
    <property type="entry name" value="PAS_fold_3"/>
</dbReference>
<dbReference type="SMART" id="SM00388">
    <property type="entry name" value="HisKA"/>
    <property type="match status" value="1"/>
</dbReference>
<dbReference type="InterPro" id="IPR013656">
    <property type="entry name" value="PAS_4"/>
</dbReference>
<keyword evidence="10" id="KW-1185">Reference proteome</keyword>
<feature type="domain" description="PAC" evidence="8">
    <location>
        <begin position="360"/>
        <end position="412"/>
    </location>
</feature>
<dbReference type="InterPro" id="IPR000014">
    <property type="entry name" value="PAS"/>
</dbReference>
<evidence type="ECO:0000313" key="9">
    <source>
        <dbReference type="EMBL" id="SIT29967.1"/>
    </source>
</evidence>
<evidence type="ECO:0000259" key="8">
    <source>
        <dbReference type="PROSITE" id="PS50113"/>
    </source>
</evidence>
<dbReference type="InterPro" id="IPR035965">
    <property type="entry name" value="PAS-like_dom_sf"/>
</dbReference>
<dbReference type="NCBIfam" id="TIGR00229">
    <property type="entry name" value="sensory_box"/>
    <property type="match status" value="1"/>
</dbReference>
<proteinExistence type="predicted"/>
<evidence type="ECO:0000256" key="1">
    <source>
        <dbReference type="ARBA" id="ARBA00000085"/>
    </source>
</evidence>
<dbReference type="InterPro" id="IPR001610">
    <property type="entry name" value="PAC"/>
</dbReference>
<dbReference type="CDD" id="cd00082">
    <property type="entry name" value="HisKA"/>
    <property type="match status" value="1"/>
</dbReference>
<evidence type="ECO:0000313" key="10">
    <source>
        <dbReference type="Proteomes" id="UP000186917"/>
    </source>
</evidence>
<protein>
    <recommendedName>
        <fullName evidence="2">histidine kinase</fullName>
        <ecNumber evidence="2">2.7.13.3</ecNumber>
    </recommendedName>
</protein>
<feature type="domain" description="PAS" evidence="7">
    <location>
        <begin position="286"/>
        <end position="357"/>
    </location>
</feature>
<gene>
    <name evidence="9" type="ORF">SAMN05421788_10993</name>
</gene>
<dbReference type="InterPro" id="IPR004358">
    <property type="entry name" value="Sig_transdc_His_kin-like_C"/>
</dbReference>
<dbReference type="Pfam" id="PF08448">
    <property type="entry name" value="PAS_4"/>
    <property type="match status" value="1"/>
</dbReference>
<dbReference type="InterPro" id="IPR052162">
    <property type="entry name" value="Sensor_kinase/Photoreceptor"/>
</dbReference>
<dbReference type="InterPro" id="IPR036097">
    <property type="entry name" value="HisK_dim/P_sf"/>
</dbReference>
<dbReference type="PANTHER" id="PTHR43304:SF1">
    <property type="entry name" value="PAC DOMAIN-CONTAINING PROTEIN"/>
    <property type="match status" value="1"/>
</dbReference>
<dbReference type="SUPFAM" id="SSF47384">
    <property type="entry name" value="Homodimeric domain of signal transducing histidine kinase"/>
    <property type="match status" value="1"/>
</dbReference>
<dbReference type="SUPFAM" id="SSF55874">
    <property type="entry name" value="ATPase domain of HSP90 chaperone/DNA topoisomerase II/histidine kinase"/>
    <property type="match status" value="1"/>
</dbReference>
<dbReference type="Pfam" id="PF08447">
    <property type="entry name" value="PAS_3"/>
    <property type="match status" value="1"/>
</dbReference>
<evidence type="ECO:0000259" key="7">
    <source>
        <dbReference type="PROSITE" id="PS50112"/>
    </source>
</evidence>